<evidence type="ECO:0000256" key="1">
    <source>
        <dbReference type="ARBA" id="ARBA00022658"/>
    </source>
</evidence>
<dbReference type="SUPFAM" id="SSF50985">
    <property type="entry name" value="RCC1/BLIP-II"/>
    <property type="match status" value="1"/>
</dbReference>
<keyword evidence="1" id="KW-0344">Guanine-nucleotide releasing factor</keyword>
<protein>
    <recommendedName>
        <fullName evidence="4">BIG2 domain-containing protein</fullName>
    </recommendedName>
</protein>
<dbReference type="PANTHER" id="PTHR45982">
    <property type="entry name" value="REGULATOR OF CHROMOSOME CONDENSATION"/>
    <property type="match status" value="1"/>
</dbReference>
<dbReference type="PANTHER" id="PTHR45982:SF1">
    <property type="entry name" value="REGULATOR OF CHROMOSOME CONDENSATION"/>
    <property type="match status" value="1"/>
</dbReference>
<dbReference type="InterPro" id="IPR009091">
    <property type="entry name" value="RCC1/BLIP-II"/>
</dbReference>
<organism evidence="5">
    <name type="scientific">uncultured Gemmatimonadota bacterium</name>
    <dbReference type="NCBI Taxonomy" id="203437"/>
    <lineage>
        <taxon>Bacteria</taxon>
        <taxon>Pseudomonadati</taxon>
        <taxon>Gemmatimonadota</taxon>
        <taxon>environmental samples</taxon>
    </lineage>
</organism>
<dbReference type="InterPro" id="IPR051553">
    <property type="entry name" value="Ran_GTPase-activating"/>
</dbReference>
<dbReference type="Gene3D" id="2.130.10.30">
    <property type="entry name" value="Regulator of chromosome condensation 1/beta-lactamase-inhibitor protein II"/>
    <property type="match status" value="2"/>
</dbReference>
<dbReference type="PROSITE" id="PS51257">
    <property type="entry name" value="PROKAR_LIPOPROTEIN"/>
    <property type="match status" value="1"/>
</dbReference>
<dbReference type="AlphaFoldDB" id="A0A6J4MLM8"/>
<dbReference type="InterPro" id="IPR003343">
    <property type="entry name" value="Big_2"/>
</dbReference>
<dbReference type="Pfam" id="PF25390">
    <property type="entry name" value="WD40_RLD"/>
    <property type="match status" value="1"/>
</dbReference>
<reference evidence="5" key="1">
    <citation type="submission" date="2020-02" db="EMBL/GenBank/DDBJ databases">
        <authorList>
            <person name="Meier V. D."/>
        </authorList>
    </citation>
    <scope>NUCLEOTIDE SEQUENCE</scope>
    <source>
        <strain evidence="5">AVDCRST_MAG89</strain>
    </source>
</reference>
<evidence type="ECO:0000256" key="3">
    <source>
        <dbReference type="SAM" id="SignalP"/>
    </source>
</evidence>
<dbReference type="PROSITE" id="PS50012">
    <property type="entry name" value="RCC1_3"/>
    <property type="match status" value="2"/>
</dbReference>
<evidence type="ECO:0000313" key="5">
    <source>
        <dbReference type="EMBL" id="CAA9363131.1"/>
    </source>
</evidence>
<keyword evidence="3" id="KW-0732">Signal</keyword>
<dbReference type="InterPro" id="IPR008964">
    <property type="entry name" value="Invasin/intimin_cell_adhesion"/>
</dbReference>
<keyword evidence="2" id="KW-0677">Repeat</keyword>
<dbReference type="GO" id="GO:0005737">
    <property type="term" value="C:cytoplasm"/>
    <property type="evidence" value="ECO:0007669"/>
    <property type="project" value="TreeGrafter"/>
</dbReference>
<dbReference type="PRINTS" id="PR00633">
    <property type="entry name" value="RCCNDNSATION"/>
</dbReference>
<dbReference type="SUPFAM" id="SSF49373">
    <property type="entry name" value="Invasin/intimin cell-adhesion fragments"/>
    <property type="match status" value="2"/>
</dbReference>
<dbReference type="Pfam" id="PF02368">
    <property type="entry name" value="Big_2"/>
    <property type="match status" value="2"/>
</dbReference>
<evidence type="ECO:0000256" key="2">
    <source>
        <dbReference type="ARBA" id="ARBA00022737"/>
    </source>
</evidence>
<proteinExistence type="predicted"/>
<dbReference type="SMART" id="SM00635">
    <property type="entry name" value="BID_2"/>
    <property type="match status" value="2"/>
</dbReference>
<evidence type="ECO:0000259" key="4">
    <source>
        <dbReference type="SMART" id="SM00635"/>
    </source>
</evidence>
<gene>
    <name evidence="5" type="ORF">AVDCRST_MAG89-3882</name>
</gene>
<accession>A0A6J4MLM8</accession>
<dbReference type="InterPro" id="IPR058923">
    <property type="entry name" value="RCC1-like_dom"/>
</dbReference>
<dbReference type="InterPro" id="IPR000408">
    <property type="entry name" value="Reg_chr_condens"/>
</dbReference>
<feature type="domain" description="BIG2" evidence="4">
    <location>
        <begin position="117"/>
        <end position="197"/>
    </location>
</feature>
<sequence length="584" mass="58282">MPTFSRSLVWVLALAAAACSDGGAGGGGTGTDPVARVEVTAPSQALTVGSTLQLSAVARSAAGSVIAGRTARWSSSNEQVARISETGLVTAAAPGPVRISASVDGQSGFTDLTITAAVAAVMVVPDTLTLSPGATRQLTATARDAGGTPIANVAIRWESANDAVARVNSEGVVQAVAGGTVQISAVAGTVRGSATVRVSTPPPSALRFTQVWTGALHACAVSTDERAYCWGSNASGSLGQETGETCPGRAGEPTACSTTPRPVAGDLRFKMLALGTRNGNGHTCGITTAGKAYCWGTGAYGELGTGTADDIRRTPAAVVGDRAYTAIVAGDAHTCGLVSDGTVFCWGENTRGQVGSGTTFGDPVPSPAQVSTPARFVSIAAGGNASCGLTAEGKAYCWGNFDGGTNSNVRAPVATQAQSTFRSLSVGGNTFGGHYVCGVTTGGDAVCWGRTSSLAGLGNGTMSSETAVAVTGGGASAAVSAGNDANCILATDGAVRCWGINAYGEAGDGTTTLRERPVPVQGPAFRSVSARWYTCGIGTDGFAYCWGRGDFGALGAAAPDRCQANPNDVAVPCSTRPVRVRGQD</sequence>
<feature type="signal peptide" evidence="3">
    <location>
        <begin position="1"/>
        <end position="24"/>
    </location>
</feature>
<dbReference type="GO" id="GO:0005085">
    <property type="term" value="F:guanyl-nucleotide exchange factor activity"/>
    <property type="evidence" value="ECO:0007669"/>
    <property type="project" value="TreeGrafter"/>
</dbReference>
<feature type="chain" id="PRO_5027060593" description="BIG2 domain-containing protein" evidence="3">
    <location>
        <begin position="25"/>
        <end position="584"/>
    </location>
</feature>
<dbReference type="Gene3D" id="2.60.40.1080">
    <property type="match status" value="2"/>
</dbReference>
<feature type="domain" description="BIG2" evidence="4">
    <location>
        <begin position="33"/>
        <end position="113"/>
    </location>
</feature>
<dbReference type="EMBL" id="CADCTV010000817">
    <property type="protein sequence ID" value="CAA9363131.1"/>
    <property type="molecule type" value="Genomic_DNA"/>
</dbReference>
<name>A0A6J4MLM8_9BACT</name>